<comment type="caution">
    <text evidence="1">The sequence shown here is derived from an EMBL/GenBank/DDBJ whole genome shotgun (WGS) entry which is preliminary data.</text>
</comment>
<dbReference type="Proteomes" id="UP001642720">
    <property type="component" value="Unassembled WGS sequence"/>
</dbReference>
<accession>A0ABY2HJH6</accession>
<gene>
    <name evidence="1" type="ORF">CCMA1212_000721</name>
</gene>
<organism evidence="1 2">
    <name type="scientific">Trichoderma ghanense</name>
    <dbReference type="NCBI Taxonomy" id="65468"/>
    <lineage>
        <taxon>Eukaryota</taxon>
        <taxon>Fungi</taxon>
        <taxon>Dikarya</taxon>
        <taxon>Ascomycota</taxon>
        <taxon>Pezizomycotina</taxon>
        <taxon>Sordariomycetes</taxon>
        <taxon>Hypocreomycetidae</taxon>
        <taxon>Hypocreales</taxon>
        <taxon>Hypocreaceae</taxon>
        <taxon>Trichoderma</taxon>
    </lineage>
</organism>
<proteinExistence type="predicted"/>
<reference evidence="1 2" key="1">
    <citation type="submission" date="2018-01" db="EMBL/GenBank/DDBJ databases">
        <title>Genome characterization of the sugarcane-associated fungus Trichoderma ghanense CCMA-1212 and their application in lignocelulose bioconversion.</title>
        <authorList>
            <person name="Steindorff A.S."/>
            <person name="Mendes T.D."/>
            <person name="Vilela E.S.D."/>
            <person name="Rodrigues D.S."/>
            <person name="Formighieri E.F."/>
            <person name="Melo I.S."/>
            <person name="Favaro L.C.L."/>
        </authorList>
    </citation>
    <scope>NUCLEOTIDE SEQUENCE [LARGE SCALE GENOMIC DNA]</scope>
    <source>
        <strain evidence="1 2">CCMA-1212</strain>
    </source>
</reference>
<dbReference type="GeneID" id="300572630"/>
<evidence type="ECO:0000313" key="1">
    <source>
        <dbReference type="EMBL" id="TFB07797.1"/>
    </source>
</evidence>
<keyword evidence="2" id="KW-1185">Reference proteome</keyword>
<protein>
    <submittedName>
        <fullName evidence="1">Uncharacterized protein</fullName>
    </submittedName>
</protein>
<dbReference type="RefSeq" id="XP_073563998.1">
    <property type="nucleotide sequence ID" value="XM_073698180.1"/>
</dbReference>
<dbReference type="EMBL" id="PPTA01000001">
    <property type="protein sequence ID" value="TFB07797.1"/>
    <property type="molecule type" value="Genomic_DNA"/>
</dbReference>
<evidence type="ECO:0000313" key="2">
    <source>
        <dbReference type="Proteomes" id="UP001642720"/>
    </source>
</evidence>
<name>A0ABY2HJH6_9HYPO</name>
<sequence length="95" mass="10395">MSSWQSSTFFGTLYPSSFVTDIQVPDGLCETQRLPANKAPDAAAWCRVLPSASRHRSVPFLTLSEGVGCCTELPAPRAGLLCWPRISPSRKLQGW</sequence>